<protein>
    <submittedName>
        <fullName evidence="8">Chloroquine resistance transporter</fullName>
    </submittedName>
</protein>
<evidence type="ECO:0000256" key="7">
    <source>
        <dbReference type="SAM" id="Phobius"/>
    </source>
</evidence>
<feature type="transmembrane region" description="Helical" evidence="7">
    <location>
        <begin position="105"/>
        <end position="123"/>
    </location>
</feature>
<dbReference type="PANTHER" id="PTHR31326:SF1">
    <property type="entry name" value="PROTEIN CLT2, CHLOROPLASTIC"/>
    <property type="match status" value="1"/>
</dbReference>
<dbReference type="Proteomes" id="UP001057455">
    <property type="component" value="Unassembled WGS sequence"/>
</dbReference>
<keyword evidence="4 7" id="KW-0812">Transmembrane</keyword>
<comment type="caution">
    <text evidence="8">The sequence shown here is derived from an EMBL/GenBank/DDBJ whole genome shotgun (WGS) entry which is preliminary data.</text>
</comment>
<dbReference type="OrthoDB" id="416555at2759"/>
<dbReference type="PANTHER" id="PTHR31326">
    <property type="entry name" value="PROTEIN CLT2, CHLOROPLASTIC"/>
    <property type="match status" value="1"/>
</dbReference>
<proteinExistence type="inferred from homology"/>
<feature type="transmembrane region" description="Helical" evidence="7">
    <location>
        <begin position="246"/>
        <end position="270"/>
    </location>
</feature>
<feature type="transmembrane region" description="Helical" evidence="7">
    <location>
        <begin position="67"/>
        <end position="85"/>
    </location>
</feature>
<evidence type="ECO:0000256" key="6">
    <source>
        <dbReference type="ARBA" id="ARBA00023136"/>
    </source>
</evidence>
<feature type="transmembrane region" description="Helical" evidence="7">
    <location>
        <begin position="135"/>
        <end position="153"/>
    </location>
</feature>
<evidence type="ECO:0000256" key="4">
    <source>
        <dbReference type="ARBA" id="ARBA00022692"/>
    </source>
</evidence>
<keyword evidence="5 7" id="KW-1133">Transmembrane helix</keyword>
<keyword evidence="3" id="KW-0813">Transport</keyword>
<dbReference type="Pfam" id="PF08627">
    <property type="entry name" value="CRT-like"/>
    <property type="match status" value="1"/>
</dbReference>
<evidence type="ECO:0000313" key="8">
    <source>
        <dbReference type="EMBL" id="GFE53014.1"/>
    </source>
</evidence>
<comment type="subcellular location">
    <subcellularLocation>
        <location evidence="1">Membrane</location>
        <topology evidence="1">Multi-pass membrane protein</topology>
    </subcellularLocation>
</comment>
<feature type="transmembrane region" description="Helical" evidence="7">
    <location>
        <begin position="187"/>
        <end position="209"/>
    </location>
</feature>
<organism evidence="8 9">
    <name type="scientific">Babesia ovis</name>
    <dbReference type="NCBI Taxonomy" id="5869"/>
    <lineage>
        <taxon>Eukaryota</taxon>
        <taxon>Sar</taxon>
        <taxon>Alveolata</taxon>
        <taxon>Apicomplexa</taxon>
        <taxon>Aconoidasida</taxon>
        <taxon>Piroplasmida</taxon>
        <taxon>Babesiidae</taxon>
        <taxon>Babesia</taxon>
    </lineage>
</organism>
<keyword evidence="9" id="KW-1185">Reference proteome</keyword>
<evidence type="ECO:0000256" key="5">
    <source>
        <dbReference type="ARBA" id="ARBA00022989"/>
    </source>
</evidence>
<keyword evidence="6 7" id="KW-0472">Membrane</keyword>
<reference evidence="8" key="1">
    <citation type="submission" date="2019-12" db="EMBL/GenBank/DDBJ databases">
        <title>Genome sequence of Babesia ovis.</title>
        <authorList>
            <person name="Yamagishi J."/>
            <person name="Sevinc F."/>
            <person name="Xuan X."/>
        </authorList>
    </citation>
    <scope>NUCLEOTIDE SEQUENCE</scope>
    <source>
        <strain evidence="8">Selcuk</strain>
    </source>
</reference>
<evidence type="ECO:0000256" key="2">
    <source>
        <dbReference type="ARBA" id="ARBA00006690"/>
    </source>
</evidence>
<comment type="similarity">
    <text evidence="2">Belongs to the CRT-like transporter family.</text>
</comment>
<dbReference type="EMBL" id="BLIY01000003">
    <property type="protein sequence ID" value="GFE53014.1"/>
    <property type="molecule type" value="Genomic_DNA"/>
</dbReference>
<feature type="transmembrane region" description="Helical" evidence="7">
    <location>
        <begin position="159"/>
        <end position="180"/>
    </location>
</feature>
<evidence type="ECO:0000256" key="3">
    <source>
        <dbReference type="ARBA" id="ARBA00022448"/>
    </source>
</evidence>
<accession>A0A9W5T7Z7</accession>
<dbReference type="AlphaFoldDB" id="A0A9W5T7Z7"/>
<feature type="transmembrane region" description="Helical" evidence="7">
    <location>
        <begin position="380"/>
        <end position="397"/>
    </location>
</feature>
<evidence type="ECO:0000256" key="1">
    <source>
        <dbReference type="ARBA" id="ARBA00004141"/>
    </source>
</evidence>
<dbReference type="InterPro" id="IPR013936">
    <property type="entry name" value="CRT-like"/>
</dbReference>
<sequence>MSSGREESESSQLPRYSYRLRGIFPSDSGFSDDLYGLSDDSGSIEFARWAPRGFRERAIDFIIRRRLILACVVYVLMDILTTVYYKRLMDHTGNYVMVTMQSLVVYFLLLFSVIYAACCKFVPDYMARPFNISPLLLLGVFDIIATALSAIGSVNTSGIMLVMLGQVGIPLTIIACKLILGRKYHGYHYLGAFFIVVFVCLKELTMPAISDRNDIYSNLLYIAACLPDAIASALRSGQYTSDSFHLVKYQFSAMALQFLFGLPVFTFFMAKRHTQSELGLFWDIMHDIKSGVSCLFLGRNTIVEGCSETGFPRCDSCEGSLRIFLLYLLCNMIIRVAYIVIMMNGTVTLVFLLGTLKVPLCSIAFSLPAISGDSASEFEVMDVICFVGIMLSLFLYGTGTKRLDSAAENTLAKPLLPDREDSSGRVSLQEPID</sequence>
<evidence type="ECO:0000313" key="9">
    <source>
        <dbReference type="Proteomes" id="UP001057455"/>
    </source>
</evidence>
<gene>
    <name evidence="8" type="ORF">BaOVIS_004180</name>
</gene>
<name>A0A9W5T7Z7_BABOV</name>
<dbReference type="GO" id="GO:0016020">
    <property type="term" value="C:membrane"/>
    <property type="evidence" value="ECO:0007669"/>
    <property type="project" value="UniProtKB-SubCell"/>
</dbReference>